<name>A0A2A6C5W9_PRIPA</name>
<dbReference type="AlphaFoldDB" id="A0A2A6C5W9"/>
<keyword evidence="2" id="KW-1185">Reference proteome</keyword>
<organism evidence="1 2">
    <name type="scientific">Pristionchus pacificus</name>
    <name type="common">Parasitic nematode worm</name>
    <dbReference type="NCBI Taxonomy" id="54126"/>
    <lineage>
        <taxon>Eukaryota</taxon>
        <taxon>Metazoa</taxon>
        <taxon>Ecdysozoa</taxon>
        <taxon>Nematoda</taxon>
        <taxon>Chromadorea</taxon>
        <taxon>Rhabditida</taxon>
        <taxon>Rhabditina</taxon>
        <taxon>Diplogasteromorpha</taxon>
        <taxon>Diplogasteroidea</taxon>
        <taxon>Neodiplogasteridae</taxon>
        <taxon>Pristionchus</taxon>
    </lineage>
</organism>
<reference evidence="1" key="2">
    <citation type="submission" date="2022-06" db="UniProtKB">
        <authorList>
            <consortium name="EnsemblMetazoa"/>
        </authorList>
    </citation>
    <scope>IDENTIFICATION</scope>
    <source>
        <strain evidence="1">PS312</strain>
    </source>
</reference>
<gene>
    <name evidence="1" type="primary">WBGene00282026</name>
</gene>
<accession>A0A8R1UY88</accession>
<sequence length="85" mass="9736">MYDFALGTFKRVLEEVQQGVGIVLPESFKETKRFRFPRSRGGEEGKDADESIGQLEHVVAQRDDDELRVLRAVLNGKWKLTTRNA</sequence>
<evidence type="ECO:0000313" key="2">
    <source>
        <dbReference type="Proteomes" id="UP000005239"/>
    </source>
</evidence>
<reference evidence="2" key="1">
    <citation type="journal article" date="2008" name="Nat. Genet.">
        <title>The Pristionchus pacificus genome provides a unique perspective on nematode lifestyle and parasitism.</title>
        <authorList>
            <person name="Dieterich C."/>
            <person name="Clifton S.W."/>
            <person name="Schuster L.N."/>
            <person name="Chinwalla A."/>
            <person name="Delehaunty K."/>
            <person name="Dinkelacker I."/>
            <person name="Fulton L."/>
            <person name="Fulton R."/>
            <person name="Godfrey J."/>
            <person name="Minx P."/>
            <person name="Mitreva M."/>
            <person name="Roeseler W."/>
            <person name="Tian H."/>
            <person name="Witte H."/>
            <person name="Yang S.P."/>
            <person name="Wilson R.K."/>
            <person name="Sommer R.J."/>
        </authorList>
    </citation>
    <scope>NUCLEOTIDE SEQUENCE [LARGE SCALE GENOMIC DNA]</scope>
    <source>
        <strain evidence="2">PS312</strain>
    </source>
</reference>
<protein>
    <submittedName>
        <fullName evidence="1">Uncharacterized protein</fullName>
    </submittedName>
</protein>
<evidence type="ECO:0000313" key="1">
    <source>
        <dbReference type="EnsemblMetazoa" id="PPA43657.1"/>
    </source>
</evidence>
<dbReference type="EnsemblMetazoa" id="PPA43657.1">
    <property type="protein sequence ID" value="PPA43657.1"/>
    <property type="gene ID" value="WBGene00282026"/>
</dbReference>
<dbReference type="OrthoDB" id="5988132at2759"/>
<proteinExistence type="predicted"/>
<accession>A0A2A6C5W9</accession>
<dbReference type="Proteomes" id="UP000005239">
    <property type="component" value="Unassembled WGS sequence"/>
</dbReference>